<evidence type="ECO:0000313" key="3">
    <source>
        <dbReference type="Proteomes" id="UP001501468"/>
    </source>
</evidence>
<name>A0ABP7E852_9MICO</name>
<keyword evidence="3" id="KW-1185">Reference proteome</keyword>
<comment type="caution">
    <text evidence="2">The sequence shown here is derived from an EMBL/GenBank/DDBJ whole genome shotgun (WGS) entry which is preliminary data.</text>
</comment>
<sequence>MKAFLLAAGLGTRLRPVTDTVPKCLVPIDGTPLLDIWLDLLARAGVTEVLVNLHHFPEQVVDHLARRAQPTRVRTVYEPTLLGSAGTLLHNRDFVAAEPVFLAVNADGLTDFDLKVLVDAHRTSGAVATLGLFRAPDPTSCGIVELRDGVVAAFEEKPTRPRGDLANAGLYAFSPEVLDRIQGPLPQDIGLHLLPELVGSARGVVLGGAYFRDIGTPEALAQANRDWATVRHKPWAPAGDHLLWK</sequence>
<organism evidence="2 3">
    <name type="scientific">Terrabacter ginsenosidimutans</name>
    <dbReference type="NCBI Taxonomy" id="490575"/>
    <lineage>
        <taxon>Bacteria</taxon>
        <taxon>Bacillati</taxon>
        <taxon>Actinomycetota</taxon>
        <taxon>Actinomycetes</taxon>
        <taxon>Micrococcales</taxon>
        <taxon>Intrasporangiaceae</taxon>
        <taxon>Terrabacter</taxon>
    </lineage>
</organism>
<dbReference type="SUPFAM" id="SSF53448">
    <property type="entry name" value="Nucleotide-diphospho-sugar transferases"/>
    <property type="match status" value="1"/>
</dbReference>
<dbReference type="InterPro" id="IPR050486">
    <property type="entry name" value="Mannose-1P_guanyltransferase"/>
</dbReference>
<dbReference type="CDD" id="cd04181">
    <property type="entry name" value="NTP_transferase"/>
    <property type="match status" value="1"/>
</dbReference>
<gene>
    <name evidence="2" type="ORF">GCM10022399_32880</name>
</gene>
<dbReference type="RefSeq" id="WP_344948931.1">
    <property type="nucleotide sequence ID" value="NZ_BAABDC010000005.1"/>
</dbReference>
<evidence type="ECO:0000259" key="1">
    <source>
        <dbReference type="Pfam" id="PF00483"/>
    </source>
</evidence>
<dbReference type="Gene3D" id="3.90.550.10">
    <property type="entry name" value="Spore Coat Polysaccharide Biosynthesis Protein SpsA, Chain A"/>
    <property type="match status" value="1"/>
</dbReference>
<dbReference type="Proteomes" id="UP001501468">
    <property type="component" value="Unassembled WGS sequence"/>
</dbReference>
<protein>
    <submittedName>
        <fullName evidence="2">Nucleotidyltransferase family protein</fullName>
    </submittedName>
</protein>
<proteinExistence type="predicted"/>
<dbReference type="InterPro" id="IPR005835">
    <property type="entry name" value="NTP_transferase_dom"/>
</dbReference>
<dbReference type="EMBL" id="BAABDC010000005">
    <property type="protein sequence ID" value="GAA3713593.1"/>
    <property type="molecule type" value="Genomic_DNA"/>
</dbReference>
<dbReference type="Pfam" id="PF00483">
    <property type="entry name" value="NTP_transferase"/>
    <property type="match status" value="1"/>
</dbReference>
<dbReference type="PANTHER" id="PTHR22572">
    <property type="entry name" value="SUGAR-1-PHOSPHATE GUANYL TRANSFERASE"/>
    <property type="match status" value="1"/>
</dbReference>
<dbReference type="InterPro" id="IPR029044">
    <property type="entry name" value="Nucleotide-diphossugar_trans"/>
</dbReference>
<accession>A0ABP7E852</accession>
<reference evidence="3" key="1">
    <citation type="journal article" date="2019" name="Int. J. Syst. Evol. Microbiol.">
        <title>The Global Catalogue of Microorganisms (GCM) 10K type strain sequencing project: providing services to taxonomists for standard genome sequencing and annotation.</title>
        <authorList>
            <consortium name="The Broad Institute Genomics Platform"/>
            <consortium name="The Broad Institute Genome Sequencing Center for Infectious Disease"/>
            <person name="Wu L."/>
            <person name="Ma J."/>
        </authorList>
    </citation>
    <scope>NUCLEOTIDE SEQUENCE [LARGE SCALE GENOMIC DNA]</scope>
    <source>
        <strain evidence="3">JCM 17125</strain>
    </source>
</reference>
<evidence type="ECO:0000313" key="2">
    <source>
        <dbReference type="EMBL" id="GAA3713593.1"/>
    </source>
</evidence>
<feature type="domain" description="Nucleotidyl transferase" evidence="1">
    <location>
        <begin position="2"/>
        <end position="227"/>
    </location>
</feature>